<evidence type="ECO:0000313" key="3">
    <source>
        <dbReference type="EMBL" id="CAF0913188.1"/>
    </source>
</evidence>
<comment type="caution">
    <text evidence="3">The sequence shown here is derived from an EMBL/GenBank/DDBJ whole genome shotgun (WGS) entry which is preliminary data.</text>
</comment>
<feature type="domain" description="Death" evidence="2">
    <location>
        <begin position="41"/>
        <end position="101"/>
    </location>
</feature>
<feature type="coiled-coil region" evidence="1">
    <location>
        <begin position="23"/>
        <end position="50"/>
    </location>
</feature>
<evidence type="ECO:0000256" key="1">
    <source>
        <dbReference type="SAM" id="Coils"/>
    </source>
</evidence>
<keyword evidence="5" id="KW-1185">Reference proteome</keyword>
<dbReference type="Proteomes" id="UP000663829">
    <property type="component" value="Unassembled WGS sequence"/>
</dbReference>
<evidence type="ECO:0000313" key="4">
    <source>
        <dbReference type="EMBL" id="CAF3693849.1"/>
    </source>
</evidence>
<dbReference type="InterPro" id="IPR011029">
    <property type="entry name" value="DEATH-like_dom_sf"/>
</dbReference>
<dbReference type="GO" id="GO:0007165">
    <property type="term" value="P:signal transduction"/>
    <property type="evidence" value="ECO:0007669"/>
    <property type="project" value="InterPro"/>
</dbReference>
<dbReference type="EMBL" id="CAJNOQ010001700">
    <property type="protein sequence ID" value="CAF0913188.1"/>
    <property type="molecule type" value="Genomic_DNA"/>
</dbReference>
<dbReference type="InterPro" id="IPR000488">
    <property type="entry name" value="Death_dom"/>
</dbReference>
<gene>
    <name evidence="3" type="ORF">GPM918_LOCUS9256</name>
    <name evidence="4" type="ORF">SRO942_LOCUS9257</name>
</gene>
<name>A0A814AKI5_9BILA</name>
<evidence type="ECO:0000313" key="5">
    <source>
        <dbReference type="Proteomes" id="UP000663829"/>
    </source>
</evidence>
<evidence type="ECO:0000259" key="2">
    <source>
        <dbReference type="PROSITE" id="PS50017"/>
    </source>
</evidence>
<proteinExistence type="predicted"/>
<protein>
    <recommendedName>
        <fullName evidence="2">Death domain-containing protein</fullName>
    </recommendedName>
</protein>
<organism evidence="3 5">
    <name type="scientific">Didymodactylos carnosus</name>
    <dbReference type="NCBI Taxonomy" id="1234261"/>
    <lineage>
        <taxon>Eukaryota</taxon>
        <taxon>Metazoa</taxon>
        <taxon>Spiralia</taxon>
        <taxon>Gnathifera</taxon>
        <taxon>Rotifera</taxon>
        <taxon>Eurotatoria</taxon>
        <taxon>Bdelloidea</taxon>
        <taxon>Philodinida</taxon>
        <taxon>Philodinidae</taxon>
        <taxon>Didymodactylos</taxon>
    </lineage>
</organism>
<dbReference type="EMBL" id="CAJOBC010001700">
    <property type="protein sequence ID" value="CAF3693849.1"/>
    <property type="molecule type" value="Genomic_DNA"/>
</dbReference>
<reference evidence="3" key="1">
    <citation type="submission" date="2021-02" db="EMBL/GenBank/DDBJ databases">
        <authorList>
            <person name="Nowell W R."/>
        </authorList>
    </citation>
    <scope>NUCLEOTIDE SEQUENCE</scope>
</reference>
<dbReference type="PROSITE" id="PS50017">
    <property type="entry name" value="DEATH_DOMAIN"/>
    <property type="match status" value="1"/>
</dbReference>
<accession>A0A814AKI5</accession>
<keyword evidence="1" id="KW-0175">Coiled coil</keyword>
<dbReference type="SUPFAM" id="SSF47986">
    <property type="entry name" value="DEATH domain"/>
    <property type="match status" value="1"/>
</dbReference>
<sequence>MLTLILTPVAKDLVKADAHALKLLKMETEYDENRMKVDSLETKLNETERRYISKRLTYEEQVMASLLKWRRHHIRAKIDDILSTLKQIHRFDLVSLVENRVVLPSRSARFDGRDDREEQDPRQREINELNRKLNRLFEKINSGAIRTRDTYVYTSLGMFDKYRPQSKGPSSPLDHMRSRKSIAVAKALLERRKTIVH</sequence>
<dbReference type="AlphaFoldDB" id="A0A814AKI5"/>
<dbReference type="Proteomes" id="UP000681722">
    <property type="component" value="Unassembled WGS sequence"/>
</dbReference>